<accession>A0A7W2M289</accession>
<dbReference type="RefSeq" id="WP_182202071.1">
    <property type="nucleotide sequence ID" value="NZ_JACGLT010000001.1"/>
</dbReference>
<protein>
    <submittedName>
        <fullName evidence="2">Uncharacterized protein</fullName>
    </submittedName>
</protein>
<gene>
    <name evidence="2" type="ORF">H3Z82_01300</name>
</gene>
<reference evidence="2 3" key="1">
    <citation type="submission" date="2020-07" db="EMBL/GenBank/DDBJ databases">
        <title>Bacterium isolated from marine sediment.</title>
        <authorList>
            <person name="Shang D."/>
        </authorList>
    </citation>
    <scope>NUCLEOTIDE SEQUENCE [LARGE SCALE GENOMIC DNA]</scope>
    <source>
        <strain evidence="2 3">F6074</strain>
    </source>
</reference>
<keyword evidence="1" id="KW-1133">Transmembrane helix</keyword>
<evidence type="ECO:0000313" key="3">
    <source>
        <dbReference type="Proteomes" id="UP000541857"/>
    </source>
</evidence>
<keyword evidence="1" id="KW-0472">Membrane</keyword>
<dbReference type="Proteomes" id="UP000541857">
    <property type="component" value="Unassembled WGS sequence"/>
</dbReference>
<keyword evidence="1" id="KW-0812">Transmembrane</keyword>
<comment type="caution">
    <text evidence="2">The sequence shown here is derived from an EMBL/GenBank/DDBJ whole genome shotgun (WGS) entry which is preliminary data.</text>
</comment>
<sequence length="98" mass="10413">MTDTLIALISIFMGIIAAHVFAVINKKKSLGFIGNTMAGVFGSIFFIKVFGRLGFDPISIMATGHANRALLTINMLVSMAGGAIGVFGIELIKRKLNP</sequence>
<organism evidence="2 3">
    <name type="scientific">Gelidibacter maritimus</name>
    <dbReference type="NCBI Taxonomy" id="2761487"/>
    <lineage>
        <taxon>Bacteria</taxon>
        <taxon>Pseudomonadati</taxon>
        <taxon>Bacteroidota</taxon>
        <taxon>Flavobacteriia</taxon>
        <taxon>Flavobacteriales</taxon>
        <taxon>Flavobacteriaceae</taxon>
        <taxon>Gelidibacter</taxon>
    </lineage>
</organism>
<proteinExistence type="predicted"/>
<dbReference type="EMBL" id="JACGLT010000001">
    <property type="protein sequence ID" value="MBA6151358.1"/>
    <property type="molecule type" value="Genomic_DNA"/>
</dbReference>
<feature type="transmembrane region" description="Helical" evidence="1">
    <location>
        <begin position="32"/>
        <end position="51"/>
    </location>
</feature>
<feature type="transmembrane region" description="Helical" evidence="1">
    <location>
        <begin position="6"/>
        <end position="25"/>
    </location>
</feature>
<name>A0A7W2M289_9FLAO</name>
<evidence type="ECO:0000256" key="1">
    <source>
        <dbReference type="SAM" id="Phobius"/>
    </source>
</evidence>
<keyword evidence="3" id="KW-1185">Reference proteome</keyword>
<evidence type="ECO:0000313" key="2">
    <source>
        <dbReference type="EMBL" id="MBA6151358.1"/>
    </source>
</evidence>
<dbReference type="AlphaFoldDB" id="A0A7W2M289"/>
<feature type="transmembrane region" description="Helical" evidence="1">
    <location>
        <begin position="71"/>
        <end position="92"/>
    </location>
</feature>